<dbReference type="InterPro" id="IPR026216">
    <property type="entry name" value="HDA3"/>
</dbReference>
<dbReference type="PRINTS" id="PR02093">
    <property type="entry name" value="HDA1SUBUNIT3"/>
</dbReference>
<dbReference type="GO" id="GO:0000122">
    <property type="term" value="P:negative regulation of transcription by RNA polymerase II"/>
    <property type="evidence" value="ECO:0007669"/>
    <property type="project" value="EnsemblFungi"/>
</dbReference>
<dbReference type="VEuPathDB" id="FungiDB:B1J91_G09867g"/>
<name>A0A0W0D366_CANGB</name>
<evidence type="ECO:0000256" key="1">
    <source>
        <dbReference type="SAM" id="Coils"/>
    </source>
</evidence>
<dbReference type="GO" id="GO:0005829">
    <property type="term" value="C:cytosol"/>
    <property type="evidence" value="ECO:0007669"/>
    <property type="project" value="EnsemblFungi"/>
</dbReference>
<evidence type="ECO:0000256" key="2">
    <source>
        <dbReference type="SAM" id="MobiDB-lite"/>
    </source>
</evidence>
<keyword evidence="1" id="KW-0175">Coiled coil</keyword>
<dbReference type="GO" id="GO:0003682">
    <property type="term" value="F:chromatin binding"/>
    <property type="evidence" value="ECO:0007669"/>
    <property type="project" value="EnsemblFungi"/>
</dbReference>
<feature type="compositionally biased region" description="Basic and acidic residues" evidence="2">
    <location>
        <begin position="352"/>
        <end position="363"/>
    </location>
</feature>
<protein>
    <submittedName>
        <fullName evidence="3">HDA1 complex subunit 3</fullName>
    </submittedName>
</protein>
<reference evidence="3 4" key="1">
    <citation type="submission" date="2015-10" db="EMBL/GenBank/DDBJ databases">
        <title>Draft genomes sequences of Candida glabrata isolates 1A, 1B, 2A, 2B, 3A and 3B.</title>
        <authorList>
            <person name="Haavelsrud O.E."/>
            <person name="Gaustad P."/>
        </authorList>
    </citation>
    <scope>NUCLEOTIDE SEQUENCE [LARGE SCALE GENOMIC DNA]</scope>
    <source>
        <strain evidence="3">910700640</strain>
    </source>
</reference>
<dbReference type="VEuPathDB" id="FungiDB:CAGL0G09867g"/>
<dbReference type="Gene3D" id="3.40.50.12360">
    <property type="match status" value="1"/>
</dbReference>
<feature type="region of interest" description="Disordered" evidence="2">
    <location>
        <begin position="344"/>
        <end position="365"/>
    </location>
</feature>
<feature type="compositionally biased region" description="Polar residues" evidence="2">
    <location>
        <begin position="629"/>
        <end position="638"/>
    </location>
</feature>
<dbReference type="VEuPathDB" id="FungiDB:GWK60_G09581"/>
<evidence type="ECO:0000313" key="3">
    <source>
        <dbReference type="EMBL" id="KTB06174.1"/>
    </source>
</evidence>
<gene>
    <name evidence="3" type="ORF">AO440_001889</name>
</gene>
<dbReference type="GO" id="GO:0007059">
    <property type="term" value="P:chromosome segregation"/>
    <property type="evidence" value="ECO:0007669"/>
    <property type="project" value="EnsemblFungi"/>
</dbReference>
<dbReference type="InterPro" id="IPR038609">
    <property type="entry name" value="HDA1_su2/3_sf"/>
</dbReference>
<dbReference type="GO" id="GO:0070823">
    <property type="term" value="C:HDA1 complex"/>
    <property type="evidence" value="ECO:0007669"/>
    <property type="project" value="EnsemblFungi"/>
</dbReference>
<dbReference type="Pfam" id="PF11496">
    <property type="entry name" value="HDA2-3"/>
    <property type="match status" value="1"/>
</dbReference>
<dbReference type="GO" id="GO:0004407">
    <property type="term" value="F:histone deacetylase activity"/>
    <property type="evidence" value="ECO:0007669"/>
    <property type="project" value="EnsemblFungi"/>
</dbReference>
<evidence type="ECO:0000313" key="4">
    <source>
        <dbReference type="Proteomes" id="UP000054886"/>
    </source>
</evidence>
<dbReference type="Proteomes" id="UP000054886">
    <property type="component" value="Unassembled WGS sequence"/>
</dbReference>
<dbReference type="GO" id="GO:0003677">
    <property type="term" value="F:DNA binding"/>
    <property type="evidence" value="ECO:0007669"/>
    <property type="project" value="EnsemblFungi"/>
</dbReference>
<proteinExistence type="predicted"/>
<sequence length="644" mass="74506">MDLLKILDTKPVPSIVDARTLGVSGNTSGNYWLPTTMSLYQKELTDQIVSLHYSDILRYFETTDYKEDVILESMKTLCHNSELVATHPFLLIDHMMPKSLGTRDIPGHLAENSGKFQVIRDLINLIQEYETNTAIVCRPGRTMDLVEALLYGHKVNIRRYDGQSIKQNKKSRNHSCTCHIFPSAGWDKSKFPLKTGNQFDMLLAVDISVDTTTEEMKSILRHERDQRTLEKQAPIVKLITINSVEHGMLYFGKLYDKNSNDYLEALTAAVVVLRDRVGTLPPDLRPVYSQKLVYLLDWLENPSIIWPLPDVYPIKRYNSMDVERSLLTEVHFNQIDTALENAFANSKKRGRSKSDKNNDDNGRKQSFYQLKRVKNDYSTNPLKQGMTQLTGITTADETSNSNYHLSSGILTHKLIQSIDQIYIDIDEQKEELGYYSDHSELHKNRIKFFDEELIKVKDMYDTSKSKIEMNLSQVNDQDHIQKELYEKLEKLNAEIDSISKKINSEGGKKAEILVLLNTHKELMENVRYEEKNIESYNTERQYMEQELERANNAYDENEKETIKITDELKNKKHQFRTDYSNTEPEEQKINIRINDIKQSIVEEAGVLHKLEGRLEQVLKSLHNMPPSRVRTSTVVNGNKRSKKS</sequence>
<organism evidence="3 4">
    <name type="scientific">Candida glabrata</name>
    <name type="common">Yeast</name>
    <name type="synonym">Torulopsis glabrata</name>
    <dbReference type="NCBI Taxonomy" id="5478"/>
    <lineage>
        <taxon>Eukaryota</taxon>
        <taxon>Fungi</taxon>
        <taxon>Dikarya</taxon>
        <taxon>Ascomycota</taxon>
        <taxon>Saccharomycotina</taxon>
        <taxon>Saccharomycetes</taxon>
        <taxon>Saccharomycetales</taxon>
        <taxon>Saccharomycetaceae</taxon>
        <taxon>Nakaseomyces</taxon>
    </lineage>
</organism>
<comment type="caution">
    <text evidence="3">The sequence shown here is derived from an EMBL/GenBank/DDBJ whole genome shotgun (WGS) entry which is preliminary data.</text>
</comment>
<dbReference type="OrthoDB" id="3647690at2759"/>
<dbReference type="EMBL" id="LLZZ01000110">
    <property type="protein sequence ID" value="KTB06174.1"/>
    <property type="molecule type" value="Genomic_DNA"/>
</dbReference>
<dbReference type="GO" id="GO:0031047">
    <property type="term" value="P:regulatory ncRNA-mediated gene silencing"/>
    <property type="evidence" value="ECO:0007669"/>
    <property type="project" value="EnsemblFungi"/>
</dbReference>
<dbReference type="VEuPathDB" id="FungiDB:GVI51_G09713"/>
<accession>A0A0W0D366</accession>
<dbReference type="AlphaFoldDB" id="A0A0W0D366"/>
<dbReference type="InterPro" id="IPR021006">
    <property type="entry name" value="Hda2/3"/>
</dbReference>
<feature type="coiled-coil region" evidence="1">
    <location>
        <begin position="481"/>
        <end position="567"/>
    </location>
</feature>
<feature type="region of interest" description="Disordered" evidence="2">
    <location>
        <begin position="623"/>
        <end position="644"/>
    </location>
</feature>